<gene>
    <name evidence="2" type="ORF">SAMN04487961_3308</name>
</gene>
<dbReference type="AlphaFoldDB" id="A0A1I4ZQC0"/>
<evidence type="ECO:0000259" key="1">
    <source>
        <dbReference type="Pfam" id="PF00156"/>
    </source>
</evidence>
<reference evidence="3" key="1">
    <citation type="submission" date="2016-10" db="EMBL/GenBank/DDBJ databases">
        <authorList>
            <person name="Varghese N."/>
            <person name="Submissions S."/>
        </authorList>
    </citation>
    <scope>NUCLEOTIDE SEQUENCE [LARGE SCALE GENOMIC DNA]</scope>
    <source>
        <strain evidence="3">CGMCC 1.6775</strain>
    </source>
</reference>
<keyword evidence="3" id="KW-1185">Reference proteome</keyword>
<evidence type="ECO:0000313" key="3">
    <source>
        <dbReference type="Proteomes" id="UP000199339"/>
    </source>
</evidence>
<feature type="domain" description="Phosphoribosyltransferase" evidence="1">
    <location>
        <begin position="12"/>
        <end position="172"/>
    </location>
</feature>
<accession>A0A1I4ZQC0</accession>
<organism evidence="2 3">
    <name type="scientific">Marinobacter pelagius</name>
    <dbReference type="NCBI Taxonomy" id="379482"/>
    <lineage>
        <taxon>Bacteria</taxon>
        <taxon>Pseudomonadati</taxon>
        <taxon>Pseudomonadota</taxon>
        <taxon>Gammaproteobacteria</taxon>
        <taxon>Pseudomonadales</taxon>
        <taxon>Marinobacteraceae</taxon>
        <taxon>Marinobacter</taxon>
    </lineage>
</organism>
<proteinExistence type="predicted"/>
<dbReference type="GO" id="GO:0016757">
    <property type="term" value="F:glycosyltransferase activity"/>
    <property type="evidence" value="ECO:0007669"/>
    <property type="project" value="UniProtKB-KW"/>
</dbReference>
<dbReference type="Gene3D" id="3.30.1310.20">
    <property type="entry name" value="PRTase-like"/>
    <property type="match status" value="1"/>
</dbReference>
<dbReference type="EMBL" id="FOUR01000009">
    <property type="protein sequence ID" value="SFN52243.1"/>
    <property type="molecule type" value="Genomic_DNA"/>
</dbReference>
<dbReference type="Pfam" id="PF00156">
    <property type="entry name" value="Pribosyltran"/>
    <property type="match status" value="1"/>
</dbReference>
<keyword evidence="2" id="KW-0808">Transferase</keyword>
<name>A0A1I4ZQC0_9GAMM</name>
<dbReference type="Gene3D" id="3.40.50.2020">
    <property type="match status" value="1"/>
</dbReference>
<dbReference type="InterPro" id="IPR000836">
    <property type="entry name" value="PRTase_dom"/>
</dbReference>
<dbReference type="InterPro" id="IPR029057">
    <property type="entry name" value="PRTase-like"/>
</dbReference>
<dbReference type="SUPFAM" id="SSF53271">
    <property type="entry name" value="PRTase-like"/>
    <property type="match status" value="1"/>
</dbReference>
<dbReference type="CDD" id="cd06223">
    <property type="entry name" value="PRTases_typeI"/>
    <property type="match status" value="1"/>
</dbReference>
<keyword evidence="2" id="KW-0328">Glycosyltransferase</keyword>
<evidence type="ECO:0000313" key="2">
    <source>
        <dbReference type="EMBL" id="SFN52243.1"/>
    </source>
</evidence>
<dbReference type="Proteomes" id="UP000199339">
    <property type="component" value="Unassembled WGS sequence"/>
</dbReference>
<protein>
    <submittedName>
        <fullName evidence="2">Predicted phosphoribosyltransferase</fullName>
    </submittedName>
</protein>
<sequence length="222" mass="24407">MAETRFKDRKDAGARLAEVLAEMNIESNAVVLGLPRGGVPIGYEIARQLNLQLDFLNIRKLGVPWQPEVAMGAVGEDGIPHLNSELVRSLAITSEQIKRVRDLELSVIYERKKAYRGYAPTADLQGRQVILVDDGIATGATMDLAIEMVRNAGARSLIVAIPAGPEGTTDKYGEMVDHCICLQEPAEFNYVGQFYRNFNPVTDEEVCELLQASFEALNRGVS</sequence>
<dbReference type="RefSeq" id="WP_175497292.1">
    <property type="nucleotide sequence ID" value="NZ_FOUR01000009.1"/>
</dbReference>